<dbReference type="PANTHER" id="PTHR35303:SF5">
    <property type="entry name" value="OS02G0197800 PROTEIN"/>
    <property type="match status" value="1"/>
</dbReference>
<dbReference type="Gene3D" id="3.30.2020.30">
    <property type="match status" value="1"/>
</dbReference>
<dbReference type="InterPro" id="IPR038492">
    <property type="entry name" value="GBBH-like_N_sf"/>
</dbReference>
<organism evidence="4 5">
    <name type="scientific">Granulosicoccus antarcticus IMCC3135</name>
    <dbReference type="NCBI Taxonomy" id="1192854"/>
    <lineage>
        <taxon>Bacteria</taxon>
        <taxon>Pseudomonadati</taxon>
        <taxon>Pseudomonadota</taxon>
        <taxon>Gammaproteobacteria</taxon>
        <taxon>Chromatiales</taxon>
        <taxon>Granulosicoccaceae</taxon>
        <taxon>Granulosicoccus</taxon>
    </lineage>
</organism>
<dbReference type="InterPro" id="IPR010376">
    <property type="entry name" value="GBBH-like_N"/>
</dbReference>
<protein>
    <recommendedName>
        <fullName evidence="3">Gamma-butyrobetaine hydroxylase-like N-terminal domain-containing protein</fullName>
    </recommendedName>
</protein>
<accession>A0A2Z2NJA8</accession>
<proteinExistence type="predicted"/>
<keyword evidence="5" id="KW-1185">Reference proteome</keyword>
<evidence type="ECO:0000313" key="4">
    <source>
        <dbReference type="EMBL" id="ASJ70151.1"/>
    </source>
</evidence>
<dbReference type="PANTHER" id="PTHR35303">
    <property type="entry name" value="OS02G0197800 PROTEIN"/>
    <property type="match status" value="1"/>
</dbReference>
<dbReference type="EMBL" id="CP018632">
    <property type="protein sequence ID" value="ASJ70151.1"/>
    <property type="molecule type" value="Genomic_DNA"/>
</dbReference>
<keyword evidence="1" id="KW-0479">Metal-binding</keyword>
<name>A0A2Z2NJA8_9GAMM</name>
<dbReference type="KEGG" id="gai:IMCC3135_00100"/>
<evidence type="ECO:0000256" key="1">
    <source>
        <dbReference type="ARBA" id="ARBA00022723"/>
    </source>
</evidence>
<keyword evidence="2" id="KW-0408">Iron</keyword>
<feature type="domain" description="Gamma-butyrobetaine hydroxylase-like N-terminal" evidence="3">
    <location>
        <begin position="7"/>
        <end position="91"/>
    </location>
</feature>
<dbReference type="Pfam" id="PF06155">
    <property type="entry name" value="GBBH-like_N"/>
    <property type="match status" value="1"/>
</dbReference>
<reference evidence="4 5" key="1">
    <citation type="submission" date="2016-12" db="EMBL/GenBank/DDBJ databases">
        <authorList>
            <person name="Song W.-J."/>
            <person name="Kurnit D.M."/>
        </authorList>
    </citation>
    <scope>NUCLEOTIDE SEQUENCE [LARGE SCALE GENOMIC DNA]</scope>
    <source>
        <strain evidence="4 5">IMCC3135</strain>
    </source>
</reference>
<dbReference type="RefSeq" id="WP_088915718.1">
    <property type="nucleotide sequence ID" value="NZ_CP018632.1"/>
</dbReference>
<dbReference type="AlphaFoldDB" id="A0A2Z2NJA8"/>
<gene>
    <name evidence="4" type="ORF">IMCC3135_00100</name>
</gene>
<dbReference type="Proteomes" id="UP000250079">
    <property type="component" value="Chromosome"/>
</dbReference>
<evidence type="ECO:0000256" key="2">
    <source>
        <dbReference type="ARBA" id="ARBA00023004"/>
    </source>
</evidence>
<dbReference type="OrthoDB" id="9794178at2"/>
<evidence type="ECO:0000313" key="5">
    <source>
        <dbReference type="Proteomes" id="UP000250079"/>
    </source>
</evidence>
<sequence length="117" mass="13209">MARPTDIKLHQKSRVLELHFDDGFECNLTCEYLRVNSPSAEVQGHGPGQEVLQVGKENVGITALTPSGNYALKIHFDDGHDSGLFTWQYLHGLGKHYEENWQRYLDKLQAAGKSRKA</sequence>
<evidence type="ECO:0000259" key="3">
    <source>
        <dbReference type="Pfam" id="PF06155"/>
    </source>
</evidence>
<dbReference type="GO" id="GO:0046872">
    <property type="term" value="F:metal ion binding"/>
    <property type="evidence" value="ECO:0007669"/>
    <property type="project" value="UniProtKB-KW"/>
</dbReference>